<reference evidence="2 4" key="1">
    <citation type="submission" date="2018-10" db="EMBL/GenBank/DDBJ databases">
        <title>Relationship between Morphology and Antimicrobial Activity in Streptomyces.</title>
        <authorList>
            <person name="Kang H.J."/>
            <person name="Kim S.B."/>
        </authorList>
    </citation>
    <scope>NUCLEOTIDE SEQUENCE [LARGE SCALE GENOMIC DNA]</scope>
    <source>
        <strain evidence="2 4">BH38</strain>
    </source>
</reference>
<dbReference type="InterPro" id="IPR036390">
    <property type="entry name" value="WH_DNA-bd_sf"/>
</dbReference>
<dbReference type="AlphaFoldDB" id="A0A387H3S8"/>
<evidence type="ECO:0000313" key="2">
    <source>
        <dbReference type="EMBL" id="AYG77964.1"/>
    </source>
</evidence>
<dbReference type="OrthoDB" id="3544497at2"/>
<evidence type="ECO:0000256" key="1">
    <source>
        <dbReference type="SAM" id="MobiDB-lite"/>
    </source>
</evidence>
<sequence>MSGYGAGIRRGVMAGDRFTQISNALFRDPRISFKAKGLFGLISTHRDGWRVTVAELARCATNGRDAVSSGLKELEQHGYLTRDRERNEDGTLGEAVYAITDMPAHLYDLLGDAASTVLLPRTRRSQPMTENSALDNPVLADPAPKNTKRKKTNKQNTNPVHPSVRSAPARENDDTPAPTEAPEAPDRIESTAGVRLLLAIGMRHPNLLLTGSALRDQGQIATALLDNGWSAEQLEHLIADRPLPHPVRTSVAAIIAARLRAAQSTPTPHSAGLTVYERTGAGGADRSPAEAVARRVLVECAACGNPGPAPAEDLCPACLNWPLCTTCTGPTPRRARPGSDGRCTPCTLAAASPWDPAEPSGT</sequence>
<dbReference type="KEGG" id="shun:DWB77_07521"/>
<name>A0A387H3S8_9ACTN</name>
<organism evidence="2 4">
    <name type="scientific">Streptomyces hundungensis</name>
    <dbReference type="NCBI Taxonomy" id="1077946"/>
    <lineage>
        <taxon>Bacteria</taxon>
        <taxon>Bacillati</taxon>
        <taxon>Actinomycetota</taxon>
        <taxon>Actinomycetes</taxon>
        <taxon>Kitasatosporales</taxon>
        <taxon>Streptomycetaceae</taxon>
        <taxon>Streptomyces</taxon>
    </lineage>
</organism>
<dbReference type="EMBL" id="CP032698">
    <property type="protein sequence ID" value="AYG85304.1"/>
    <property type="molecule type" value="Genomic_DNA"/>
</dbReference>
<evidence type="ECO:0008006" key="5">
    <source>
        <dbReference type="Google" id="ProtNLM"/>
    </source>
</evidence>
<protein>
    <recommendedName>
        <fullName evidence="5">Helix-turn-helix domain-containing protein</fullName>
    </recommendedName>
</protein>
<dbReference type="EMBL" id="CP032698">
    <property type="protein sequence ID" value="AYG77964.1"/>
    <property type="molecule type" value="Genomic_DNA"/>
</dbReference>
<evidence type="ECO:0000313" key="3">
    <source>
        <dbReference type="EMBL" id="AYG85304.1"/>
    </source>
</evidence>
<accession>A0A387H3S8</accession>
<dbReference type="RefSeq" id="WP_120719359.1">
    <property type="nucleotide sequence ID" value="NZ_CP032698.1"/>
</dbReference>
<keyword evidence="4" id="KW-1185">Reference proteome</keyword>
<gene>
    <name evidence="2" type="ORF">DWB77_00071</name>
    <name evidence="3" type="ORF">DWB77_07521</name>
</gene>
<dbReference type="Proteomes" id="UP000271554">
    <property type="component" value="Chromosome"/>
</dbReference>
<dbReference type="SUPFAM" id="SSF46785">
    <property type="entry name" value="Winged helix' DNA-binding domain"/>
    <property type="match status" value="1"/>
</dbReference>
<feature type="compositionally biased region" description="Polar residues" evidence="1">
    <location>
        <begin position="125"/>
        <end position="134"/>
    </location>
</feature>
<feature type="region of interest" description="Disordered" evidence="1">
    <location>
        <begin position="122"/>
        <end position="188"/>
    </location>
</feature>
<dbReference type="KEGG" id="shun:DWB77_00071"/>
<proteinExistence type="predicted"/>
<evidence type="ECO:0000313" key="4">
    <source>
        <dbReference type="Proteomes" id="UP000271554"/>
    </source>
</evidence>